<name>A0A8J2SYP1_9STRA</name>
<organism evidence="1 2">
    <name type="scientific">Pelagomonas calceolata</name>
    <dbReference type="NCBI Taxonomy" id="35677"/>
    <lineage>
        <taxon>Eukaryota</taxon>
        <taxon>Sar</taxon>
        <taxon>Stramenopiles</taxon>
        <taxon>Ochrophyta</taxon>
        <taxon>Pelagophyceae</taxon>
        <taxon>Pelagomonadales</taxon>
        <taxon>Pelagomonadaceae</taxon>
        <taxon>Pelagomonas</taxon>
    </lineage>
</organism>
<gene>
    <name evidence="1" type="ORF">PECAL_5P05270</name>
</gene>
<dbReference type="OrthoDB" id="10576191at2759"/>
<comment type="caution">
    <text evidence="1">The sequence shown here is derived from an EMBL/GenBank/DDBJ whole genome shotgun (WGS) entry which is preliminary data.</text>
</comment>
<dbReference type="EMBL" id="CAKKNE010000005">
    <property type="protein sequence ID" value="CAH0375974.1"/>
    <property type="molecule type" value="Genomic_DNA"/>
</dbReference>
<keyword evidence="2" id="KW-1185">Reference proteome</keyword>
<protein>
    <submittedName>
        <fullName evidence="1">Uncharacterized protein</fullName>
    </submittedName>
</protein>
<reference evidence="1" key="1">
    <citation type="submission" date="2021-11" db="EMBL/GenBank/DDBJ databases">
        <authorList>
            <consortium name="Genoscope - CEA"/>
            <person name="William W."/>
        </authorList>
    </citation>
    <scope>NUCLEOTIDE SEQUENCE</scope>
</reference>
<dbReference type="Proteomes" id="UP000789595">
    <property type="component" value="Unassembled WGS sequence"/>
</dbReference>
<evidence type="ECO:0000313" key="2">
    <source>
        <dbReference type="Proteomes" id="UP000789595"/>
    </source>
</evidence>
<evidence type="ECO:0000313" key="1">
    <source>
        <dbReference type="EMBL" id="CAH0375974.1"/>
    </source>
</evidence>
<dbReference type="AlphaFoldDB" id="A0A8J2SYP1"/>
<sequence>MAAPQQRERWALGAAAAAAYLYLYAKKRQQRIERAALAMCAHPTGSDGWTAGRQLLSTLLRQGNTYATWSLALRSKRFESLFYDGSIARATVTPADLGVTQRTSLKQLKRLDLGGRDQRQMMERLDANDRAGAESLFPDGTHSHVLTGGTLEMRLERRRRLSEAFPHRRFVVVHPEVEGRCTLLSVEGELQRLLSPRVTHVLLVAKGSTDLHLAWLDAQGAASAPGCSTSAVHCVRKGAPSSAKELFRSYLAKPANSALLDSLQNGRGAVVFAGASIFAIGRDKAARGNYFRPLAASDFEGCSAAEFERYVAQAYDAACFVGSRA</sequence>
<proteinExistence type="predicted"/>
<accession>A0A8J2SYP1</accession>